<dbReference type="AlphaFoldDB" id="A0A4T0I982"/>
<sequence length="256" mass="28768">MQNPVCTNGSASQTAQGDSAGNAGCSSQIVHTTAHHAADVCTKWIIIVRVLNRCVGFYNYKYFLLLLFYAAVLCLYAFAMTVYTLVRSIKLNMTIDPWYAQIEWAFAAVETCTLGLALLGFWIWHCTLVGRNKTTIEALETDRAHRSHSPRYTAPTTSPDSAILPPPPPSTSLSGWERSKLTQLALVNIFDRGCLNNFMDVLGWDGRAGLFGWWVWFVPFKNTAGAHTQPDTFTVETQQALKVSAIREELDRYWYR</sequence>
<evidence type="ECO:0000256" key="8">
    <source>
        <dbReference type="ARBA" id="ARBA00023315"/>
    </source>
</evidence>
<evidence type="ECO:0000256" key="5">
    <source>
        <dbReference type="ARBA" id="ARBA00023136"/>
    </source>
</evidence>
<organism evidence="13 14">
    <name type="scientific">Wallemia ichthyophaga</name>
    <dbReference type="NCBI Taxonomy" id="245174"/>
    <lineage>
        <taxon>Eukaryota</taxon>
        <taxon>Fungi</taxon>
        <taxon>Dikarya</taxon>
        <taxon>Basidiomycota</taxon>
        <taxon>Wallemiomycotina</taxon>
        <taxon>Wallemiomycetes</taxon>
        <taxon>Wallemiales</taxon>
        <taxon>Wallemiaceae</taxon>
        <taxon>Wallemia</taxon>
    </lineage>
</organism>
<gene>
    <name evidence="13" type="ORF">E3P90_00783</name>
</gene>
<accession>A0A4T0I982</accession>
<comment type="caution">
    <text evidence="13">The sequence shown here is derived from an EMBL/GenBank/DDBJ whole genome shotgun (WGS) entry which is preliminary data.</text>
</comment>
<comment type="subcellular location">
    <subcellularLocation>
        <location evidence="1">Membrane</location>
        <topology evidence="1">Multi-pass membrane protein</topology>
    </subcellularLocation>
</comment>
<dbReference type="GO" id="GO:0016020">
    <property type="term" value="C:membrane"/>
    <property type="evidence" value="ECO:0007669"/>
    <property type="project" value="UniProtKB-SubCell"/>
</dbReference>
<keyword evidence="6" id="KW-0564">Palmitate</keyword>
<comment type="similarity">
    <text evidence="10">Belongs to the DHHC palmitoyltransferase family.</text>
</comment>
<dbReference type="GO" id="GO:0019706">
    <property type="term" value="F:protein-cysteine S-palmitoyltransferase activity"/>
    <property type="evidence" value="ECO:0007669"/>
    <property type="project" value="UniProtKB-EC"/>
</dbReference>
<name>A0A4T0I982_WALIC</name>
<dbReference type="EC" id="2.3.1.225" evidence="10"/>
<proteinExistence type="inferred from homology"/>
<evidence type="ECO:0000256" key="7">
    <source>
        <dbReference type="ARBA" id="ARBA00023288"/>
    </source>
</evidence>
<keyword evidence="3 10" id="KW-0812">Transmembrane</keyword>
<reference evidence="13 14" key="1">
    <citation type="submission" date="2019-03" db="EMBL/GenBank/DDBJ databases">
        <title>Sequencing 23 genomes of Wallemia ichthyophaga.</title>
        <authorList>
            <person name="Gostincar C."/>
        </authorList>
    </citation>
    <scope>NUCLEOTIDE SEQUENCE [LARGE SCALE GENOMIC DNA]</scope>
    <source>
        <strain evidence="13 14">EXF-8621</strain>
    </source>
</reference>
<evidence type="ECO:0000256" key="11">
    <source>
        <dbReference type="SAM" id="MobiDB-lite"/>
    </source>
</evidence>
<dbReference type="EMBL" id="SPOF01000006">
    <property type="protein sequence ID" value="TIB15728.1"/>
    <property type="molecule type" value="Genomic_DNA"/>
</dbReference>
<dbReference type="Proteomes" id="UP000306954">
    <property type="component" value="Unassembled WGS sequence"/>
</dbReference>
<comment type="catalytic activity">
    <reaction evidence="9 10">
        <text>L-cysteinyl-[protein] + hexadecanoyl-CoA = S-hexadecanoyl-L-cysteinyl-[protein] + CoA</text>
        <dbReference type="Rhea" id="RHEA:36683"/>
        <dbReference type="Rhea" id="RHEA-COMP:10131"/>
        <dbReference type="Rhea" id="RHEA-COMP:11032"/>
        <dbReference type="ChEBI" id="CHEBI:29950"/>
        <dbReference type="ChEBI" id="CHEBI:57287"/>
        <dbReference type="ChEBI" id="CHEBI:57379"/>
        <dbReference type="ChEBI" id="CHEBI:74151"/>
        <dbReference type="EC" id="2.3.1.225"/>
    </reaction>
</comment>
<dbReference type="InterPro" id="IPR039859">
    <property type="entry name" value="PFA4/ZDH16/20/ERF2-like"/>
</dbReference>
<evidence type="ECO:0000256" key="10">
    <source>
        <dbReference type="RuleBase" id="RU079119"/>
    </source>
</evidence>
<comment type="domain">
    <text evidence="10">The DHHC domain is required for palmitoyltransferase activity.</text>
</comment>
<keyword evidence="5 10" id="KW-0472">Membrane</keyword>
<protein>
    <recommendedName>
        <fullName evidence="10">Palmitoyltransferase</fullName>
        <ecNumber evidence="10">2.3.1.225</ecNumber>
    </recommendedName>
</protein>
<evidence type="ECO:0000256" key="3">
    <source>
        <dbReference type="ARBA" id="ARBA00022692"/>
    </source>
</evidence>
<evidence type="ECO:0000256" key="9">
    <source>
        <dbReference type="ARBA" id="ARBA00048048"/>
    </source>
</evidence>
<keyword evidence="2 10" id="KW-0808">Transferase</keyword>
<keyword evidence="7" id="KW-0449">Lipoprotein</keyword>
<keyword evidence="4 10" id="KW-1133">Transmembrane helix</keyword>
<evidence type="ECO:0000256" key="2">
    <source>
        <dbReference type="ARBA" id="ARBA00022679"/>
    </source>
</evidence>
<feature type="region of interest" description="Disordered" evidence="11">
    <location>
        <begin position="142"/>
        <end position="175"/>
    </location>
</feature>
<dbReference type="Pfam" id="PF01529">
    <property type="entry name" value="DHHC"/>
    <property type="match status" value="1"/>
</dbReference>
<evidence type="ECO:0000313" key="14">
    <source>
        <dbReference type="Proteomes" id="UP000306954"/>
    </source>
</evidence>
<feature type="transmembrane region" description="Helical" evidence="10">
    <location>
        <begin position="98"/>
        <end position="124"/>
    </location>
</feature>
<feature type="transmembrane region" description="Helical" evidence="10">
    <location>
        <begin position="62"/>
        <end position="86"/>
    </location>
</feature>
<dbReference type="PANTHER" id="PTHR12246">
    <property type="entry name" value="PALMITOYLTRANSFERASE ZDHHC16"/>
    <property type="match status" value="1"/>
</dbReference>
<keyword evidence="8 10" id="KW-0012">Acyltransferase</keyword>
<evidence type="ECO:0000256" key="4">
    <source>
        <dbReference type="ARBA" id="ARBA00022989"/>
    </source>
</evidence>
<evidence type="ECO:0000256" key="1">
    <source>
        <dbReference type="ARBA" id="ARBA00004141"/>
    </source>
</evidence>
<feature type="domain" description="Palmitoyltransferase DHHC" evidence="12">
    <location>
        <begin position="50"/>
        <end position="140"/>
    </location>
</feature>
<evidence type="ECO:0000259" key="12">
    <source>
        <dbReference type="Pfam" id="PF01529"/>
    </source>
</evidence>
<evidence type="ECO:0000313" key="13">
    <source>
        <dbReference type="EMBL" id="TIB15728.1"/>
    </source>
</evidence>
<evidence type="ECO:0000256" key="6">
    <source>
        <dbReference type="ARBA" id="ARBA00023139"/>
    </source>
</evidence>
<dbReference type="InterPro" id="IPR001594">
    <property type="entry name" value="Palmitoyltrfase_DHHC"/>
</dbReference>